<comment type="caution">
    <text evidence="1">The sequence shown here is derived from an EMBL/GenBank/DDBJ whole genome shotgun (WGS) entry which is preliminary data.</text>
</comment>
<reference evidence="1 2" key="1">
    <citation type="journal article" date="2024" name="Chem. Sci.">
        <title>Discovery of megapolipeptins by genome mining of a Burkholderiales bacteria collection.</title>
        <authorList>
            <person name="Paulo B.S."/>
            <person name="Recchia M.J.J."/>
            <person name="Lee S."/>
            <person name="Fergusson C.H."/>
            <person name="Romanowski S.B."/>
            <person name="Hernandez A."/>
            <person name="Krull N."/>
            <person name="Liu D.Y."/>
            <person name="Cavanagh H."/>
            <person name="Bos A."/>
            <person name="Gray C.A."/>
            <person name="Murphy B.T."/>
            <person name="Linington R.G."/>
            <person name="Eustaquio A.S."/>
        </authorList>
    </citation>
    <scope>NUCLEOTIDE SEQUENCE [LARGE SCALE GENOMIC DNA]</scope>
    <source>
        <strain evidence="1 2">RL18-126-BIB-B</strain>
    </source>
</reference>
<name>A0ACC7NL49_9BURK</name>
<dbReference type="Proteomes" id="UP001629235">
    <property type="component" value="Unassembled WGS sequence"/>
</dbReference>
<evidence type="ECO:0000313" key="2">
    <source>
        <dbReference type="Proteomes" id="UP001629235"/>
    </source>
</evidence>
<gene>
    <name evidence="1" type="ORF">PQR01_26630</name>
</gene>
<sequence>MNMLCYFIADDSFECSVGIYRLDCINRDLITAFDPDVIPDRIDTMVDIIPGWHASTWPARTWQRSPYFIQFCRRRSMCDIYSSN</sequence>
<dbReference type="EMBL" id="JAQQDW010000068">
    <property type="protein sequence ID" value="MFM0106966.1"/>
    <property type="molecule type" value="Genomic_DNA"/>
</dbReference>
<protein>
    <submittedName>
        <fullName evidence="1">Uncharacterized protein</fullName>
    </submittedName>
</protein>
<organism evidence="1 2">
    <name type="scientific">Paraburkholderia rhynchosiae</name>
    <dbReference type="NCBI Taxonomy" id="487049"/>
    <lineage>
        <taxon>Bacteria</taxon>
        <taxon>Pseudomonadati</taxon>
        <taxon>Pseudomonadota</taxon>
        <taxon>Betaproteobacteria</taxon>
        <taxon>Burkholderiales</taxon>
        <taxon>Burkholderiaceae</taxon>
        <taxon>Paraburkholderia</taxon>
    </lineage>
</organism>
<accession>A0ACC7NL49</accession>
<keyword evidence="2" id="KW-1185">Reference proteome</keyword>
<evidence type="ECO:0000313" key="1">
    <source>
        <dbReference type="EMBL" id="MFM0106966.1"/>
    </source>
</evidence>
<proteinExistence type="predicted"/>